<evidence type="ECO:0000259" key="13">
    <source>
        <dbReference type="PROSITE" id="PS50290"/>
    </source>
</evidence>
<evidence type="ECO:0000256" key="2">
    <source>
        <dbReference type="ARBA" id="ARBA00010769"/>
    </source>
</evidence>
<dbReference type="PANTHER" id="PTHR37079">
    <property type="entry name" value="SERINE/THREONINE-PROTEIN KINASE ATM"/>
    <property type="match status" value="1"/>
</dbReference>
<dbReference type="PROSITE" id="PS51189">
    <property type="entry name" value="FAT"/>
    <property type="match status" value="1"/>
</dbReference>
<feature type="domain" description="FAT" evidence="14">
    <location>
        <begin position="1868"/>
        <end position="2349"/>
    </location>
</feature>
<dbReference type="InterPro" id="IPR011009">
    <property type="entry name" value="Kinase-like_dom_sf"/>
</dbReference>
<evidence type="ECO:0000313" key="16">
    <source>
        <dbReference type="Proteomes" id="UP001652740"/>
    </source>
</evidence>
<dbReference type="SUPFAM" id="SSF56112">
    <property type="entry name" value="Protein kinase-like (PK-like)"/>
    <property type="match status" value="1"/>
</dbReference>
<dbReference type="InterPro" id="IPR014009">
    <property type="entry name" value="PIK_FAT"/>
</dbReference>
<dbReference type="InterPro" id="IPR021668">
    <property type="entry name" value="TAN"/>
</dbReference>
<dbReference type="InterPro" id="IPR003151">
    <property type="entry name" value="PIK-rel_kinase_FAT"/>
</dbReference>
<feature type="domain" description="PI3K/PI4K catalytic" evidence="13">
    <location>
        <begin position="2464"/>
        <end position="2780"/>
    </location>
</feature>
<dbReference type="RefSeq" id="XP_026756850.2">
    <property type="nucleotide sequence ID" value="XM_026901049.3"/>
</dbReference>
<dbReference type="CDD" id="cd05171">
    <property type="entry name" value="PIKKc_ATM"/>
    <property type="match status" value="1"/>
</dbReference>
<evidence type="ECO:0000313" key="17">
    <source>
        <dbReference type="RefSeq" id="XP_026756850.2"/>
    </source>
</evidence>
<dbReference type="Gene3D" id="1.10.1070.11">
    <property type="entry name" value="Phosphatidylinositol 3-/4-kinase, catalytic domain"/>
    <property type="match status" value="1"/>
</dbReference>
<dbReference type="InterPro" id="IPR000403">
    <property type="entry name" value="PI3/4_kinase_cat_dom"/>
</dbReference>
<dbReference type="Gene3D" id="3.30.1010.10">
    <property type="entry name" value="Phosphatidylinositol 3-kinase Catalytic Subunit, Chain A, domain 4"/>
    <property type="match status" value="1"/>
</dbReference>
<evidence type="ECO:0000259" key="14">
    <source>
        <dbReference type="PROSITE" id="PS51189"/>
    </source>
</evidence>
<evidence type="ECO:0000256" key="10">
    <source>
        <dbReference type="ARBA" id="ARBA00023242"/>
    </source>
</evidence>
<keyword evidence="8 12" id="KW-0418">Kinase</keyword>
<dbReference type="PROSITE" id="PS00916">
    <property type="entry name" value="PI3_4_KINASE_2"/>
    <property type="match status" value="1"/>
</dbReference>
<dbReference type="PROSITE" id="PS51190">
    <property type="entry name" value="FATC"/>
    <property type="match status" value="1"/>
</dbReference>
<dbReference type="InterPro" id="IPR018936">
    <property type="entry name" value="PI3/4_kinase_CS"/>
</dbReference>
<dbReference type="InterPro" id="IPR036940">
    <property type="entry name" value="PI3/4_kinase_cat_sf"/>
</dbReference>
<sequence>MDFENTVRDLCVGLTASRATDRKRSAESLKDFLSRNALGAVLTKNTLKKCGFTWSNLFNDINDYILKETENFETSKTFNNVTGPLCASLLHLCISGANKGKAYINCDVIISASLNVLKDTRLTKAIGDAYFSMLYKYVLPHDYYLSFITASNWEDLLDVTIAMCRSNSSTLDDFTKLRIVWLILKTGREYCQLVIPMRDSLSKLKKCFLKIVNDKKTQEVMIEIMIILLKTLASESRLEMCEFTENVLSSLLNFYDQNIDQKRKCSFFELLELIIVLHHPKGTLQKNEGSLAHDWQIWNKHLNSILEIICLEVTFLQKLRKQIDVYIKQSSQYFSLSASVYYQIFNLSLDVEESTSENTPKRPRMTVNKNKTFSDLIVEFQHNHIPWLGIIYKFIEKYGDTVSTADYLSLLCIMESSISKGVYSFDCEIFEALCCLIIKTMNDRSDRDNDEHFVLLWKACVRHSTTATAMQRMLHTVMQLLLESTKLTYQNVQPLIKLYIEKGMPVNNHSVCTLNKIIQKFFNKCSQLDTRYKCLSWLMEGSITSINVICLQELLWRLVANENIFLRQTLLAPSDCDNLYDTLFGSTERCILFSEFQLHLKSEPVSDNKDIDENIEANIEMHNEICKYLEHKMSENTSKINENDIELLEYVKLVRLVLAYLDVTLKNDVVNHNEIIEIQVYGLLKESLKLMYVTLVNMLKDDNVLNLHKNIVTKYVQELVVFEYDSLLCAEVRQWMGEELFHCIMEILNRESATDDDIEECEKDEQETSFAGLKRNCILLIAAYCRKQENYRNELLDTVLEPNLYNFTCHLDVQCAFQCIELLTDAKVEEAPIDSVFNLMKFMCKDLFRNPKATFGLVKILNCMLDRIWSRDSNTKQNCFIMVKSYLDRCIKLYYPPHVAGLIYKSAAKIVALSLKHDMNPKYDIESFKTILIDRTKGDIHCIRLHCVYLLKLLIVDLSYFDIDSYLIGLEDIFTVNVSHRRELILTDESANRTSTVMHSFLAIAQTNSSLLRKIITLTLQTQKEKSLDLNLVKKVLNIITRTIASTDLDVYLNSNVLSILNFWFCNQYSINDLPAPLFGMDTIEEFVRTHMKWVVAAEILWHNGGNIKSSDLVKEIKNKYETSEERIIEDCFCNIILLCLPYITAKKYGLDDLKTRNPSHYQSMTTNAHKLFQTTRNILDNDKWSNLFVENIADLLLLTATHLSDNIEAGQKFGIELAQHTETYYYPKRIFSAILTYFGELTDENILKYMCDNQPVVIFKTLFKLWENVLQENVFEYKILLLNTFLTFIDIIPLGHHSDAFVCNFVCNSLGQAIKKSKNKMEVKILANSLKIVLNKYIPEKVNDLRTTISHLLAILLIKKEDGYEEDFELLLNYLIVDMKEYLKESDDVVDYIQSMSQGIIENDTCSTNTEFLNRLRTHRLGLKCPSHETLVKMSNFLKMNKQYVDDLCIELDARGFSENCETSIIHQIINDISNILKYASDTKTIIEATTCLSEIGNYDLKTLVTVPANNTTRIVNIQPQDYFASTVMMSVSDILFDENPNVTNKAAITLNSLLKFQDGNNARCVADIQELTKHILKPFECSEPNKVAVFKIHLELFISYSEQHSFWVPNRNEKHEQWLIRVTTVTLIILCSGTNYLSELHNVCLLKASVCQKILPPLIGLLLYCAKKNHVKVISGHINSFFNNIWETTFASKVENSGDSIVNNTASNILDRDHKMVIQYMLDIVNFIRLQSKFYPTRLNCSAETLNTLNLEYDKVAWAATVIDQNLVAIYYSELWAMYQNDKVPPSSPEATTVLDGGKDIQRIMRKCYVSIGEMDAIEGCGTAHLTIEDERRKHLINSGQYTDALLLYDIGLSGGGHNNMELHYGTLKSLQKSGMYHTALQHIKSLPESDELNDLKYECLSSLGDWSDIVDTRSLQEKFEESNCNPQSIIKAFRYACLKDCLTLQVTPKLDNRLVVPLNRAKLAVSRLCQDLNMENCQNVYKVLTKIHLFCDIEDYFAVRTYELPIETLLSKWRVEKLPAFHDFKHLEDLISQRNMMLENAAKTHVGVVKDIISLQLQYVELSLTNQRVQMAQRLLAAVKKLESSEQIVLLESQISWAKGHKDIALSLLRDVVSNNNPSAISLRQFGLWMAESKCDSPRDIIDKYLKRSLDVLNKSDDTKTMLKLYNDIAKFSDVEYKKVVSYMNSSVFQNKVECLKKMKETVNLSQVAQDGLTDEDRIELRTNGKFMQLDEAEISFTKAEKESFLYSAMRYYLLSLKQCEESNLSVFRVISLWFDNPNLVLEEGDFKDLLDEIPSRKFITVLPQLAPHLTNEDTVFAANLRNIIKRCAIEHPHHTLPILFSLKNSDKDKFILNTSTTNIGYRTQYKRSQEPRVIAADNLIKEVANESATLSTIVTQMEKLCDAMISFANYKIKSKEAKQRVPSAENINNLGRLDAITIPTISLPIKHDCDYNYFPTLVSFDKYFELVGGKSYPKKISCRSSDGSLKILLIKDKDDLRQDAVMQQVFSIVNTLLEKNTITCRNKLTIRTYKVVPMSRLSGVLEWCEGTMPIGTYLSGNNGAHSRYRPQDITSNVARQKLAKCHDEGRSNEIKLRVFLAILNNFKPVFHYFFTEHYLDPVTWYERRSLYTKSVAASSMVGYILGLGDRHVNNILIDKNSAEVVHIDFGYAFDQGKILRTPETVPFRLTQDIIAGFGCSGVEGIFRRCCEKTMQLLRDNQETLLTILEVLLYDPLYSLTSRQNIQSATGNAAVCVAGSDRHHLAERALLAVSSKLSGTEGGIAGGVSVPGQVARLIHTATDPANLCRLFPGWQPYL</sequence>
<keyword evidence="5 12" id="KW-0808">Transferase</keyword>
<dbReference type="SMART" id="SM01342">
    <property type="entry name" value="TAN"/>
    <property type="match status" value="1"/>
</dbReference>
<keyword evidence="9 12" id="KW-0067">ATP-binding</keyword>
<evidence type="ECO:0000256" key="5">
    <source>
        <dbReference type="ARBA" id="ARBA00022679"/>
    </source>
</evidence>
<evidence type="ECO:0000256" key="1">
    <source>
        <dbReference type="ARBA" id="ARBA00004123"/>
    </source>
</evidence>
<dbReference type="InterPro" id="IPR044107">
    <property type="entry name" value="PIKKc_ATM"/>
</dbReference>
<reference evidence="17" key="1">
    <citation type="submission" date="2025-08" db="UniProtKB">
        <authorList>
            <consortium name="RefSeq"/>
        </authorList>
    </citation>
    <scope>IDENTIFICATION</scope>
    <source>
        <tissue evidence="17">Whole larvae</tissue>
    </source>
</reference>
<keyword evidence="10 12" id="KW-0539">Nucleus</keyword>
<evidence type="ECO:0000256" key="12">
    <source>
        <dbReference type="RuleBase" id="RU365027"/>
    </source>
</evidence>
<feature type="domain" description="FATC" evidence="15">
    <location>
        <begin position="2785"/>
        <end position="2817"/>
    </location>
</feature>
<evidence type="ECO:0000256" key="8">
    <source>
        <dbReference type="ARBA" id="ARBA00022777"/>
    </source>
</evidence>
<protein>
    <recommendedName>
        <fullName evidence="3 12">non-specific serine/threonine protein kinase</fullName>
        <ecNumber evidence="3 12">2.7.11.1</ecNumber>
    </recommendedName>
</protein>
<name>A0A6J1WVM8_GALME</name>
<dbReference type="SMART" id="SM01343">
    <property type="entry name" value="FATC"/>
    <property type="match status" value="1"/>
</dbReference>
<keyword evidence="16" id="KW-1185">Reference proteome</keyword>
<dbReference type="PROSITE" id="PS00915">
    <property type="entry name" value="PI3_4_KINASE_1"/>
    <property type="match status" value="1"/>
</dbReference>
<dbReference type="InterPro" id="IPR038980">
    <property type="entry name" value="ATM_plant"/>
</dbReference>
<keyword evidence="4 12" id="KW-0723">Serine/threonine-protein kinase</keyword>
<dbReference type="GeneID" id="113516618"/>
<dbReference type="Pfam" id="PF11640">
    <property type="entry name" value="TAN"/>
    <property type="match status" value="1"/>
</dbReference>
<organism evidence="16 17">
    <name type="scientific">Galleria mellonella</name>
    <name type="common">Greater wax moth</name>
    <dbReference type="NCBI Taxonomy" id="7137"/>
    <lineage>
        <taxon>Eukaryota</taxon>
        <taxon>Metazoa</taxon>
        <taxon>Ecdysozoa</taxon>
        <taxon>Arthropoda</taxon>
        <taxon>Hexapoda</taxon>
        <taxon>Insecta</taxon>
        <taxon>Pterygota</taxon>
        <taxon>Neoptera</taxon>
        <taxon>Endopterygota</taxon>
        <taxon>Lepidoptera</taxon>
        <taxon>Glossata</taxon>
        <taxon>Ditrysia</taxon>
        <taxon>Pyraloidea</taxon>
        <taxon>Pyralidae</taxon>
        <taxon>Galleriinae</taxon>
        <taxon>Galleria</taxon>
    </lineage>
</organism>
<comment type="subcellular location">
    <subcellularLocation>
        <location evidence="1 12">Nucleus</location>
    </subcellularLocation>
</comment>
<evidence type="ECO:0000256" key="4">
    <source>
        <dbReference type="ARBA" id="ARBA00022527"/>
    </source>
</evidence>
<proteinExistence type="inferred from homology"/>
<dbReference type="Proteomes" id="UP001652740">
    <property type="component" value="Unplaced"/>
</dbReference>
<evidence type="ECO:0000256" key="3">
    <source>
        <dbReference type="ARBA" id="ARBA00012513"/>
    </source>
</evidence>
<dbReference type="Pfam" id="PF02259">
    <property type="entry name" value="FAT"/>
    <property type="match status" value="1"/>
</dbReference>
<dbReference type="GO" id="GO:0016301">
    <property type="term" value="F:kinase activity"/>
    <property type="evidence" value="ECO:0007669"/>
    <property type="project" value="UniProtKB-KW"/>
</dbReference>
<dbReference type="Pfam" id="PF00454">
    <property type="entry name" value="PI3_PI4_kinase"/>
    <property type="match status" value="1"/>
</dbReference>
<evidence type="ECO:0000256" key="7">
    <source>
        <dbReference type="ARBA" id="ARBA00022763"/>
    </source>
</evidence>
<dbReference type="PANTHER" id="PTHR37079:SF4">
    <property type="entry name" value="SERINE_THREONINE-PROTEIN KINASE ATM"/>
    <property type="match status" value="1"/>
</dbReference>
<accession>A0A6J1WVM8</accession>
<dbReference type="Pfam" id="PF02260">
    <property type="entry name" value="FATC"/>
    <property type="match status" value="1"/>
</dbReference>
<comment type="catalytic activity">
    <reaction evidence="11 12">
        <text>L-threonyl-[protein] + ATP = O-phospho-L-threonyl-[protein] + ADP + H(+)</text>
        <dbReference type="Rhea" id="RHEA:46608"/>
        <dbReference type="Rhea" id="RHEA-COMP:11060"/>
        <dbReference type="Rhea" id="RHEA-COMP:11605"/>
        <dbReference type="ChEBI" id="CHEBI:15378"/>
        <dbReference type="ChEBI" id="CHEBI:30013"/>
        <dbReference type="ChEBI" id="CHEBI:30616"/>
        <dbReference type="ChEBI" id="CHEBI:61977"/>
        <dbReference type="ChEBI" id="CHEBI:456216"/>
        <dbReference type="EC" id="2.7.11.1"/>
    </reaction>
</comment>
<gene>
    <name evidence="17" type="primary">LOC113516618</name>
</gene>
<dbReference type="InterPro" id="IPR003152">
    <property type="entry name" value="FATC_dom"/>
</dbReference>
<dbReference type="PROSITE" id="PS50290">
    <property type="entry name" value="PI3_4_KINASE_3"/>
    <property type="match status" value="1"/>
</dbReference>
<keyword evidence="6 12" id="KW-0547">Nucleotide-binding</keyword>
<comment type="similarity">
    <text evidence="2 12">Belongs to the PI3/PI4-kinase family. ATM subfamily.</text>
</comment>
<dbReference type="SMART" id="SM00146">
    <property type="entry name" value="PI3Kc"/>
    <property type="match status" value="1"/>
</dbReference>
<keyword evidence="7 12" id="KW-0227">DNA damage</keyword>
<evidence type="ECO:0000256" key="6">
    <source>
        <dbReference type="ARBA" id="ARBA00022741"/>
    </source>
</evidence>
<evidence type="ECO:0000256" key="9">
    <source>
        <dbReference type="ARBA" id="ARBA00022840"/>
    </source>
</evidence>
<evidence type="ECO:0000256" key="11">
    <source>
        <dbReference type="ARBA" id="ARBA00047899"/>
    </source>
</evidence>
<evidence type="ECO:0000259" key="15">
    <source>
        <dbReference type="PROSITE" id="PS51190"/>
    </source>
</evidence>
<dbReference type="EC" id="2.7.11.1" evidence="3 12"/>